<dbReference type="PANTHER" id="PTHR23088:SF30">
    <property type="entry name" value="OMEGA-AMIDASE NIT2"/>
    <property type="match status" value="1"/>
</dbReference>
<dbReference type="CDD" id="cd07572">
    <property type="entry name" value="nit"/>
    <property type="match status" value="1"/>
</dbReference>
<dbReference type="PROSITE" id="PS50263">
    <property type="entry name" value="CN_HYDROLASE"/>
    <property type="match status" value="1"/>
</dbReference>
<evidence type="ECO:0000256" key="2">
    <source>
        <dbReference type="SAM" id="MobiDB-lite"/>
    </source>
</evidence>
<dbReference type="GO" id="GO:0016787">
    <property type="term" value="F:hydrolase activity"/>
    <property type="evidence" value="ECO:0007669"/>
    <property type="project" value="UniProtKB-KW"/>
</dbReference>
<dbReference type="Gene3D" id="3.60.110.10">
    <property type="entry name" value="Carbon-nitrogen hydrolase"/>
    <property type="match status" value="1"/>
</dbReference>
<evidence type="ECO:0000313" key="4">
    <source>
        <dbReference type="EMBL" id="KAL3760777.1"/>
    </source>
</evidence>
<dbReference type="EMBL" id="JALLBG020000171">
    <property type="protein sequence ID" value="KAL3760777.1"/>
    <property type="molecule type" value="Genomic_DNA"/>
</dbReference>
<evidence type="ECO:0000256" key="1">
    <source>
        <dbReference type="ARBA" id="ARBA00022801"/>
    </source>
</evidence>
<reference evidence="4 5" key="1">
    <citation type="submission" date="2024-10" db="EMBL/GenBank/DDBJ databases">
        <title>Updated reference genomes for cyclostephanoid diatoms.</title>
        <authorList>
            <person name="Roberts W.R."/>
            <person name="Alverson A.J."/>
        </authorList>
    </citation>
    <scope>NUCLEOTIDE SEQUENCE [LARGE SCALE GENOMIC DNA]</scope>
    <source>
        <strain evidence="4 5">AJA232-27</strain>
    </source>
</reference>
<comment type="caution">
    <text evidence="4">The sequence shown here is derived from an EMBL/GenBank/DDBJ whole genome shotgun (WGS) entry which is preliminary data.</text>
</comment>
<feature type="non-terminal residue" evidence="4">
    <location>
        <position position="1"/>
    </location>
</feature>
<dbReference type="InterPro" id="IPR036526">
    <property type="entry name" value="C-N_Hydrolase_sf"/>
</dbReference>
<organism evidence="4 5">
    <name type="scientific">Discostella pseudostelligera</name>
    <dbReference type="NCBI Taxonomy" id="259834"/>
    <lineage>
        <taxon>Eukaryota</taxon>
        <taxon>Sar</taxon>
        <taxon>Stramenopiles</taxon>
        <taxon>Ochrophyta</taxon>
        <taxon>Bacillariophyta</taxon>
        <taxon>Coscinodiscophyceae</taxon>
        <taxon>Thalassiosirophycidae</taxon>
        <taxon>Stephanodiscales</taxon>
        <taxon>Stephanodiscaceae</taxon>
        <taxon>Discostella</taxon>
    </lineage>
</organism>
<dbReference type="AlphaFoldDB" id="A0ABD3MF35"/>
<accession>A0ABD3MF35</accession>
<dbReference type="PANTHER" id="PTHR23088">
    <property type="entry name" value="NITRILASE-RELATED"/>
    <property type="match status" value="1"/>
</dbReference>
<keyword evidence="1" id="KW-0378">Hydrolase</keyword>
<evidence type="ECO:0000259" key="3">
    <source>
        <dbReference type="PROSITE" id="PS50263"/>
    </source>
</evidence>
<dbReference type="InterPro" id="IPR003010">
    <property type="entry name" value="C-N_Hydrolase"/>
</dbReference>
<gene>
    <name evidence="4" type="ORF">ACHAWU_007843</name>
</gene>
<protein>
    <recommendedName>
        <fullName evidence="3">CN hydrolase domain-containing protein</fullName>
    </recommendedName>
</protein>
<feature type="compositionally biased region" description="Low complexity" evidence="2">
    <location>
        <begin position="1"/>
        <end position="23"/>
    </location>
</feature>
<name>A0ABD3MF35_9STRA</name>
<dbReference type="Pfam" id="PF00795">
    <property type="entry name" value="CN_hydrolase"/>
    <property type="match status" value="1"/>
</dbReference>
<feature type="region of interest" description="Disordered" evidence="2">
    <location>
        <begin position="1"/>
        <end position="28"/>
    </location>
</feature>
<dbReference type="Proteomes" id="UP001530293">
    <property type="component" value="Unassembled WGS sequence"/>
</dbReference>
<feature type="domain" description="CN hydrolase" evidence="3">
    <location>
        <begin position="34"/>
        <end position="373"/>
    </location>
</feature>
<proteinExistence type="predicted"/>
<evidence type="ECO:0000313" key="5">
    <source>
        <dbReference type="Proteomes" id="UP001530293"/>
    </source>
</evidence>
<dbReference type="InterPro" id="IPR045254">
    <property type="entry name" value="Nit1/2_C-N_Hydrolase"/>
</dbReference>
<keyword evidence="5" id="KW-1185">Reference proteome</keyword>
<sequence>ASIMSRSNNMSSNYSASNNNYNNDDNDHHLKVKNRVALLQLPVTHNKEHNLQTAIKYIRQAQNAGARLCVLPEIWNSPYATAAFPEYAELLPQVGDGLSESLAAVVSSAAGGDDGDIAWGKSSLMLMEMAKSTNMYIVGGSIPEVVMHQINNEAETKVDYYNTCLIINPHGTVVAKHRKVHLFDVNVPGGIQFKESETLTKGDLGATYFDVVEEEQGEKFEVETEGGSIGDIDKRNSDGCGLGRIGVGICYDIRFPEYALLLTQIHQCKILIYPGAFNLTTGPAHWELLQRARAVDGQCYVLTASPARMPPSSPTITTTVEENAGDSHNEIETSSKQYPHYSAWGHSSIISPWGEVIATCDENPAIVIADLDMDKVEEMRMSIPTMMQKRHDLYRLVEGRSAPNDYAGST</sequence>
<dbReference type="SUPFAM" id="SSF56317">
    <property type="entry name" value="Carbon-nitrogen hydrolase"/>
    <property type="match status" value="1"/>
</dbReference>